<dbReference type="GO" id="GO:0005524">
    <property type="term" value="F:ATP binding"/>
    <property type="evidence" value="ECO:0007669"/>
    <property type="project" value="UniProtKB-KW"/>
</dbReference>
<comment type="caution">
    <text evidence="5">The sequence shown here is derived from an EMBL/GenBank/DDBJ whole genome shotgun (WGS) entry which is preliminary data.</text>
</comment>
<evidence type="ECO:0000313" key="6">
    <source>
        <dbReference type="Proteomes" id="UP000245207"/>
    </source>
</evidence>
<dbReference type="GO" id="GO:0045259">
    <property type="term" value="C:proton-transporting ATP synthase complex"/>
    <property type="evidence" value="ECO:0007669"/>
    <property type="project" value="InterPro"/>
</dbReference>
<dbReference type="STRING" id="35608.A0A2U1QH96"/>
<dbReference type="OrthoDB" id="1726353at2759"/>
<sequence>MDLTDSQPSLNVSLQVDYRLFSILFLAHLVNLYSTRLMAKVIVYEWCVYGDSSLDFYDRRPVRRPWGCFYLRVPVLQVGDGIARIHGLDEVMAGELVEFQEGTIGIAINLESTNVGVVSVGDGLLIELEEGEFCKSNNKNCSDTCKKRDVHLITFQSGVHNTQIDYLLVRRSDLRACRDCRVFPGEACSSQHKLLALDTFFVRIQPRRVATRLPRILWKNLNGDAAESFRAKALEGISTQTEDMTARDADQMLFESSAPGIISRRSVYEPLQNRKLFKAEEPIYQQPYNIPASNIVTTETNTHTHLDMQKQKAKTLVHR</sequence>
<dbReference type="GO" id="GO:0043531">
    <property type="term" value="F:ADP binding"/>
    <property type="evidence" value="ECO:0007669"/>
    <property type="project" value="TreeGrafter"/>
</dbReference>
<keyword evidence="2" id="KW-0813">Transport</keyword>
<keyword evidence="3" id="KW-0406">Ion transport</keyword>
<comment type="similarity">
    <text evidence="1">Belongs to the ATPase alpha/beta chains family.</text>
</comment>
<dbReference type="EMBL" id="PKPP01000126">
    <property type="protein sequence ID" value="PWA97386.1"/>
    <property type="molecule type" value="Genomic_DNA"/>
</dbReference>
<evidence type="ECO:0000256" key="2">
    <source>
        <dbReference type="ARBA" id="ARBA00022448"/>
    </source>
</evidence>
<dbReference type="Pfam" id="PF02874">
    <property type="entry name" value="ATP-synt_ab_N"/>
    <property type="match status" value="1"/>
</dbReference>
<dbReference type="Proteomes" id="UP000245207">
    <property type="component" value="Unassembled WGS sequence"/>
</dbReference>
<feature type="domain" description="ATPase F1/V1/A1 complex alpha/beta subunit N-terminal" evidence="4">
    <location>
        <begin position="74"/>
        <end position="123"/>
    </location>
</feature>
<dbReference type="PANTHER" id="PTHR48082">
    <property type="entry name" value="ATP SYNTHASE SUBUNIT ALPHA, MITOCHONDRIAL"/>
    <property type="match status" value="1"/>
</dbReference>
<dbReference type="GO" id="GO:0046933">
    <property type="term" value="F:proton-transporting ATP synthase activity, rotational mechanism"/>
    <property type="evidence" value="ECO:0007669"/>
    <property type="project" value="InterPro"/>
</dbReference>
<dbReference type="Gene3D" id="2.40.30.20">
    <property type="match status" value="1"/>
</dbReference>
<reference evidence="5 6" key="1">
    <citation type="journal article" date="2018" name="Mol. Plant">
        <title>The genome of Artemisia annua provides insight into the evolution of Asteraceae family and artemisinin biosynthesis.</title>
        <authorList>
            <person name="Shen Q."/>
            <person name="Zhang L."/>
            <person name="Liao Z."/>
            <person name="Wang S."/>
            <person name="Yan T."/>
            <person name="Shi P."/>
            <person name="Liu M."/>
            <person name="Fu X."/>
            <person name="Pan Q."/>
            <person name="Wang Y."/>
            <person name="Lv Z."/>
            <person name="Lu X."/>
            <person name="Zhang F."/>
            <person name="Jiang W."/>
            <person name="Ma Y."/>
            <person name="Chen M."/>
            <person name="Hao X."/>
            <person name="Li L."/>
            <person name="Tang Y."/>
            <person name="Lv G."/>
            <person name="Zhou Y."/>
            <person name="Sun X."/>
            <person name="Brodelius P.E."/>
            <person name="Rose J.K.C."/>
            <person name="Tang K."/>
        </authorList>
    </citation>
    <scope>NUCLEOTIDE SEQUENCE [LARGE SCALE GENOMIC DNA]</scope>
    <source>
        <strain evidence="6">cv. Huhao1</strain>
        <tissue evidence="5">Leaf</tissue>
    </source>
</reference>
<dbReference type="CDD" id="cd18116">
    <property type="entry name" value="ATP-synt_F1_alpha_N"/>
    <property type="match status" value="1"/>
</dbReference>
<dbReference type="InterPro" id="IPR004100">
    <property type="entry name" value="ATPase_F1/V1/A1_a/bsu_N"/>
</dbReference>
<evidence type="ECO:0000256" key="3">
    <source>
        <dbReference type="ARBA" id="ARBA00022781"/>
    </source>
</evidence>
<proteinExistence type="inferred from homology"/>
<keyword evidence="6" id="KW-1185">Reference proteome</keyword>
<evidence type="ECO:0000313" key="5">
    <source>
        <dbReference type="EMBL" id="PWA97386.1"/>
    </source>
</evidence>
<organism evidence="5 6">
    <name type="scientific">Artemisia annua</name>
    <name type="common">Sweet wormwood</name>
    <dbReference type="NCBI Taxonomy" id="35608"/>
    <lineage>
        <taxon>Eukaryota</taxon>
        <taxon>Viridiplantae</taxon>
        <taxon>Streptophyta</taxon>
        <taxon>Embryophyta</taxon>
        <taxon>Tracheophyta</taxon>
        <taxon>Spermatophyta</taxon>
        <taxon>Magnoliopsida</taxon>
        <taxon>eudicotyledons</taxon>
        <taxon>Gunneridae</taxon>
        <taxon>Pentapetalae</taxon>
        <taxon>asterids</taxon>
        <taxon>campanulids</taxon>
        <taxon>Asterales</taxon>
        <taxon>Asteraceae</taxon>
        <taxon>Asteroideae</taxon>
        <taxon>Anthemideae</taxon>
        <taxon>Artemisiinae</taxon>
        <taxon>Artemisia</taxon>
    </lineage>
</organism>
<gene>
    <name evidence="5" type="ORF">CTI12_AA009580</name>
</gene>
<dbReference type="InterPro" id="IPR036121">
    <property type="entry name" value="ATPase_F1/V1/A1_a/bsu_N_sf"/>
</dbReference>
<name>A0A2U1QH96_ARTAN</name>
<dbReference type="InterPro" id="IPR005294">
    <property type="entry name" value="ATP_synth_F1_asu"/>
</dbReference>
<dbReference type="PANTHER" id="PTHR48082:SF2">
    <property type="entry name" value="ATP SYNTHASE SUBUNIT ALPHA, MITOCHONDRIAL"/>
    <property type="match status" value="1"/>
</dbReference>
<evidence type="ECO:0000259" key="4">
    <source>
        <dbReference type="Pfam" id="PF02874"/>
    </source>
</evidence>
<protein>
    <submittedName>
        <fullName evidence="5">ATPase, F1 complex alpha/beta subunit, N-terminal domain-containing protein</fullName>
    </submittedName>
</protein>
<dbReference type="InterPro" id="IPR023366">
    <property type="entry name" value="ATP_synth_asu-like_sf"/>
</dbReference>
<dbReference type="AlphaFoldDB" id="A0A2U1QH96"/>
<evidence type="ECO:0000256" key="1">
    <source>
        <dbReference type="ARBA" id="ARBA00008936"/>
    </source>
</evidence>
<accession>A0A2U1QH96</accession>
<dbReference type="SUPFAM" id="SSF50615">
    <property type="entry name" value="N-terminal domain of alpha and beta subunits of F1 ATP synthase"/>
    <property type="match status" value="1"/>
</dbReference>
<keyword evidence="3" id="KW-0375">Hydrogen ion transport</keyword>